<keyword evidence="2 4" id="KW-0067">ATP-binding</keyword>
<dbReference type="InterPro" id="IPR039421">
    <property type="entry name" value="Type_1_exporter"/>
</dbReference>
<evidence type="ECO:0000313" key="5">
    <source>
        <dbReference type="Proteomes" id="UP000445309"/>
    </source>
</evidence>
<dbReference type="GO" id="GO:0016887">
    <property type="term" value="F:ATP hydrolysis activity"/>
    <property type="evidence" value="ECO:0007669"/>
    <property type="project" value="InterPro"/>
</dbReference>
<keyword evidence="5" id="KW-1185">Reference proteome</keyword>
<reference evidence="4 5" key="1">
    <citation type="submission" date="2020-01" db="EMBL/GenBank/DDBJ databases">
        <authorList>
            <person name="Rodrigo-Torres L."/>
            <person name="Arahal R. D."/>
            <person name="Lucena T."/>
        </authorList>
    </citation>
    <scope>NUCLEOTIDE SEQUENCE [LARGE SCALE GENOMIC DNA]</scope>
    <source>
        <strain evidence="4 5">CECT 9393</strain>
    </source>
</reference>
<feature type="domain" description="ABC transporter" evidence="3">
    <location>
        <begin position="2"/>
        <end position="183"/>
    </location>
</feature>
<evidence type="ECO:0000256" key="2">
    <source>
        <dbReference type="ARBA" id="ARBA00022840"/>
    </source>
</evidence>
<keyword evidence="1" id="KW-0547">Nucleotide-binding</keyword>
<accession>A0A6N4XSD6</accession>
<gene>
    <name evidence="4" type="primary">hlyB</name>
    <name evidence="4" type="ORF">CHRY9393_03038</name>
</gene>
<dbReference type="Proteomes" id="UP000445309">
    <property type="component" value="Unassembled WGS sequence"/>
</dbReference>
<dbReference type="PROSITE" id="PS50893">
    <property type="entry name" value="ABC_TRANSPORTER_2"/>
    <property type="match status" value="1"/>
</dbReference>
<dbReference type="PANTHER" id="PTHR43394:SF1">
    <property type="entry name" value="ATP-BINDING CASSETTE SUB-FAMILY B MEMBER 10, MITOCHONDRIAL"/>
    <property type="match status" value="1"/>
</dbReference>
<dbReference type="InterPro" id="IPR003593">
    <property type="entry name" value="AAA+_ATPase"/>
</dbReference>
<organism evidence="4 5">
    <name type="scientific">Chryseobacterium fistulae</name>
    <dbReference type="NCBI Taxonomy" id="2675058"/>
    <lineage>
        <taxon>Bacteria</taxon>
        <taxon>Pseudomonadati</taxon>
        <taxon>Bacteroidota</taxon>
        <taxon>Flavobacteriia</taxon>
        <taxon>Flavobacteriales</taxon>
        <taxon>Weeksellaceae</taxon>
        <taxon>Chryseobacterium group</taxon>
        <taxon>Chryseobacterium</taxon>
    </lineage>
</organism>
<evidence type="ECO:0000259" key="3">
    <source>
        <dbReference type="PROSITE" id="PS50893"/>
    </source>
</evidence>
<dbReference type="GO" id="GO:0005524">
    <property type="term" value="F:ATP binding"/>
    <property type="evidence" value="ECO:0007669"/>
    <property type="project" value="UniProtKB-KW"/>
</dbReference>
<dbReference type="SMART" id="SM00382">
    <property type="entry name" value="AAA"/>
    <property type="match status" value="1"/>
</dbReference>
<dbReference type="InterPro" id="IPR003439">
    <property type="entry name" value="ABC_transporter-like_ATP-bd"/>
</dbReference>
<dbReference type="Gene3D" id="3.40.50.300">
    <property type="entry name" value="P-loop containing nucleotide triphosphate hydrolases"/>
    <property type="match status" value="1"/>
</dbReference>
<dbReference type="Pfam" id="PF00005">
    <property type="entry name" value="ABC_tran"/>
    <property type="match status" value="1"/>
</dbReference>
<dbReference type="InterPro" id="IPR027417">
    <property type="entry name" value="P-loop_NTPase"/>
</dbReference>
<proteinExistence type="predicted"/>
<dbReference type="AlphaFoldDB" id="A0A6N4XSD6"/>
<protein>
    <submittedName>
        <fullName evidence="4">Alpha-hemolysin translocation ATP-binding protein HlyB</fullName>
    </submittedName>
</protein>
<name>A0A6N4XSD6_9FLAO</name>
<dbReference type="GO" id="GO:0015421">
    <property type="term" value="F:ABC-type oligopeptide transporter activity"/>
    <property type="evidence" value="ECO:0007669"/>
    <property type="project" value="TreeGrafter"/>
</dbReference>
<dbReference type="EMBL" id="CACVBY010000095">
    <property type="protein sequence ID" value="CAA7392080.1"/>
    <property type="molecule type" value="Genomic_DNA"/>
</dbReference>
<dbReference type="SUPFAM" id="SSF52540">
    <property type="entry name" value="P-loop containing nucleoside triphosphate hydrolases"/>
    <property type="match status" value="1"/>
</dbReference>
<sequence length="184" mass="21071">MLGESGSGKTTLAEILQKNYFPENGKIIINDNLDLNNISLDCWRNLVGVVPQNIQLFNGNVLENIVLDEQIDEQKLQYLLSLGFDKFINSLPQGFMTLVGEEGINLSGGQKQLLAWTRVLYHNPNFLILDEPTSSLDENNRKFIYDLIRKLKSDKLILIISHHLEDLKEIVDDFIFLENKNIIQ</sequence>
<evidence type="ECO:0000256" key="1">
    <source>
        <dbReference type="ARBA" id="ARBA00022741"/>
    </source>
</evidence>
<dbReference type="PANTHER" id="PTHR43394">
    <property type="entry name" value="ATP-DEPENDENT PERMEASE MDL1, MITOCHONDRIAL"/>
    <property type="match status" value="1"/>
</dbReference>
<evidence type="ECO:0000313" key="4">
    <source>
        <dbReference type="EMBL" id="CAA7392080.1"/>
    </source>
</evidence>